<keyword evidence="1" id="KW-0812">Transmembrane</keyword>
<evidence type="ECO:0000313" key="2">
    <source>
        <dbReference type="EMBL" id="KAJ3565181.1"/>
    </source>
</evidence>
<reference evidence="2" key="1">
    <citation type="submission" date="2022-07" db="EMBL/GenBank/DDBJ databases">
        <title>Genome Sequence of Leucocoprinus birnbaumii.</title>
        <authorList>
            <person name="Buettner E."/>
        </authorList>
    </citation>
    <scope>NUCLEOTIDE SEQUENCE</scope>
    <source>
        <strain evidence="2">VT141</strain>
    </source>
</reference>
<sequence>MDQIPIATPQAKAALWTALVLSIIDLGLVCGNVGTSSLFVGMAAAPMAIIHLATHLGVIGTREKRARQKASDASHNATDATRFPPPSTLGSILVTIFIIVAYLAAFSVSIWGLVSQELYNLSPIVVILDAVFDILCSAALIWLLYVGIKERREYLIISTRIRLDNISNNDNSA</sequence>
<accession>A0AAD5VR73</accession>
<keyword evidence="1" id="KW-0472">Membrane</keyword>
<evidence type="ECO:0000313" key="3">
    <source>
        <dbReference type="Proteomes" id="UP001213000"/>
    </source>
</evidence>
<organism evidence="2 3">
    <name type="scientific">Leucocoprinus birnbaumii</name>
    <dbReference type="NCBI Taxonomy" id="56174"/>
    <lineage>
        <taxon>Eukaryota</taxon>
        <taxon>Fungi</taxon>
        <taxon>Dikarya</taxon>
        <taxon>Basidiomycota</taxon>
        <taxon>Agaricomycotina</taxon>
        <taxon>Agaricomycetes</taxon>
        <taxon>Agaricomycetidae</taxon>
        <taxon>Agaricales</taxon>
        <taxon>Agaricineae</taxon>
        <taxon>Agaricaceae</taxon>
        <taxon>Leucocoprinus</taxon>
    </lineage>
</organism>
<dbReference type="AlphaFoldDB" id="A0AAD5VR73"/>
<dbReference type="Proteomes" id="UP001213000">
    <property type="component" value="Unassembled WGS sequence"/>
</dbReference>
<feature type="transmembrane region" description="Helical" evidence="1">
    <location>
        <begin position="92"/>
        <end position="114"/>
    </location>
</feature>
<keyword evidence="1" id="KW-1133">Transmembrane helix</keyword>
<name>A0AAD5VR73_9AGAR</name>
<proteinExistence type="predicted"/>
<comment type="caution">
    <text evidence="2">The sequence shown here is derived from an EMBL/GenBank/DDBJ whole genome shotgun (WGS) entry which is preliminary data.</text>
</comment>
<feature type="transmembrane region" description="Helical" evidence="1">
    <location>
        <begin position="40"/>
        <end position="59"/>
    </location>
</feature>
<protein>
    <submittedName>
        <fullName evidence="2">Uncharacterized protein</fullName>
    </submittedName>
</protein>
<feature type="transmembrane region" description="Helical" evidence="1">
    <location>
        <begin position="126"/>
        <end position="148"/>
    </location>
</feature>
<evidence type="ECO:0000256" key="1">
    <source>
        <dbReference type="SAM" id="Phobius"/>
    </source>
</evidence>
<feature type="transmembrane region" description="Helical" evidence="1">
    <location>
        <begin position="13"/>
        <end position="34"/>
    </location>
</feature>
<keyword evidence="3" id="KW-1185">Reference proteome</keyword>
<gene>
    <name evidence="2" type="ORF">NP233_g7796</name>
</gene>
<dbReference type="EMBL" id="JANIEX010000593">
    <property type="protein sequence ID" value="KAJ3565181.1"/>
    <property type="molecule type" value="Genomic_DNA"/>
</dbReference>